<feature type="binding site" evidence="6">
    <location>
        <position position="312"/>
    </location>
    <ligand>
        <name>Fe cation</name>
        <dbReference type="ChEBI" id="CHEBI:24875"/>
        <note>catalytic</note>
    </ligand>
</feature>
<evidence type="ECO:0000259" key="7">
    <source>
        <dbReference type="PROSITE" id="PS51471"/>
    </source>
</evidence>
<keyword evidence="3" id="KW-0223">Dioxygenase</keyword>
<dbReference type="GO" id="GO:0035516">
    <property type="term" value="F:broad specificity oxidative DNA demethylase activity"/>
    <property type="evidence" value="ECO:0000318"/>
    <property type="project" value="GO_Central"/>
</dbReference>
<accession>A0A0R0HM03</accession>
<dbReference type="STRING" id="3847.A0A0R0HM03"/>
<dbReference type="AlphaFoldDB" id="A0A0R0HM03"/>
<dbReference type="EnsemblPlants" id="KRH31486">
    <property type="protein sequence ID" value="KRH31486"/>
    <property type="gene ID" value="GLYMA_11G250800"/>
</dbReference>
<sequence>MYGTENNRDDSERTAFRRAEKKYKLYYDYNASSKNKKKKQPKPVDLAEVLDFRSILECYHQNAVLPSGVIVLHDKFTSPVFALQNRPGFYFIPGALSIEKQCSLIRESLTDFPQPPNRTNHNALYGPIQDLFVAAKEGKLLVEDNSPITSSETYADIDHRDDKEWKFTTEKDMSLRKCRTVSASVLLRKLRWSTLGLQFDWSKRNYDVSLPHNKIPEALCELSKQLAKPALPGGVEFRPDAAIVNYFGLGDTLGGHLDDMEADWSKPIVSLSLGCKAIFLLGGKSREDTPLAMFLRSGDAVLMAGDARECFHGVPRIFTDKENAEIGHLETRLTHEDDICFLKYIQTSRININIRQVF</sequence>
<comment type="similarity">
    <text evidence="1">Belongs to the alkB family.</text>
</comment>
<reference evidence="9" key="2">
    <citation type="submission" date="2018-02" db="UniProtKB">
        <authorList>
            <consortium name="EnsemblPlants"/>
        </authorList>
    </citation>
    <scope>IDENTIFICATION</scope>
    <source>
        <strain evidence="9">Williams 82</strain>
    </source>
</reference>
<dbReference type="GO" id="GO:0005737">
    <property type="term" value="C:cytoplasm"/>
    <property type="evidence" value="ECO:0000318"/>
    <property type="project" value="GO_Central"/>
</dbReference>
<feature type="binding site" evidence="6">
    <location>
        <position position="256"/>
    </location>
    <ligand>
        <name>Fe cation</name>
        <dbReference type="ChEBI" id="CHEBI:24875"/>
        <note>catalytic</note>
    </ligand>
</feature>
<reference evidence="8 9" key="1">
    <citation type="journal article" date="2010" name="Nature">
        <title>Genome sequence of the palaeopolyploid soybean.</title>
        <authorList>
            <person name="Schmutz J."/>
            <person name="Cannon S.B."/>
            <person name="Schlueter J."/>
            <person name="Ma J."/>
            <person name="Mitros T."/>
            <person name="Nelson W."/>
            <person name="Hyten D.L."/>
            <person name="Song Q."/>
            <person name="Thelen J.J."/>
            <person name="Cheng J."/>
            <person name="Xu D."/>
            <person name="Hellsten U."/>
            <person name="May G.D."/>
            <person name="Yu Y."/>
            <person name="Sakurai T."/>
            <person name="Umezawa T."/>
            <person name="Bhattacharyya M.K."/>
            <person name="Sandhu D."/>
            <person name="Valliyodan B."/>
            <person name="Lindquist E."/>
            <person name="Peto M."/>
            <person name="Grant D."/>
            <person name="Shu S."/>
            <person name="Goodstein D."/>
            <person name="Barry K."/>
            <person name="Futrell-Griggs M."/>
            <person name="Abernathy B."/>
            <person name="Du J."/>
            <person name="Tian Z."/>
            <person name="Zhu L."/>
            <person name="Gill N."/>
            <person name="Joshi T."/>
            <person name="Libault M."/>
            <person name="Sethuraman A."/>
            <person name="Zhang X.-C."/>
            <person name="Shinozaki K."/>
            <person name="Nguyen H.T."/>
            <person name="Wing R.A."/>
            <person name="Cregan P."/>
            <person name="Specht J."/>
            <person name="Grimwood J."/>
            <person name="Rokhsar D."/>
            <person name="Stacey G."/>
            <person name="Shoemaker R.C."/>
            <person name="Jackson S.A."/>
        </authorList>
    </citation>
    <scope>NUCLEOTIDE SEQUENCE [LARGE SCALE GENOMIC DNA]</scope>
    <source>
        <strain evidence="9">cv. Williams 82</strain>
        <tissue evidence="8">Callus</tissue>
    </source>
</reference>
<evidence type="ECO:0000256" key="1">
    <source>
        <dbReference type="ARBA" id="ARBA00007879"/>
    </source>
</evidence>
<evidence type="ECO:0000256" key="2">
    <source>
        <dbReference type="ARBA" id="ARBA00022723"/>
    </source>
</evidence>
<feature type="binding site" evidence="6">
    <location>
        <position position="258"/>
    </location>
    <ligand>
        <name>Fe cation</name>
        <dbReference type="ChEBI" id="CHEBI:24875"/>
        <note>catalytic</note>
    </ligand>
</feature>
<dbReference type="PROSITE" id="PS51471">
    <property type="entry name" value="FE2OG_OXY"/>
    <property type="match status" value="1"/>
</dbReference>
<dbReference type="SUPFAM" id="SSF51197">
    <property type="entry name" value="Clavaminate synthase-like"/>
    <property type="match status" value="1"/>
</dbReference>
<name>A0A0R0HM03_SOYBN</name>
<dbReference type="InterPro" id="IPR004574">
    <property type="entry name" value="Alkb"/>
</dbReference>
<dbReference type="Pfam" id="PF13532">
    <property type="entry name" value="2OG-FeII_Oxy_2"/>
    <property type="match status" value="1"/>
</dbReference>
<keyword evidence="10" id="KW-1185">Reference proteome</keyword>
<feature type="domain" description="Fe2OG dioxygenase" evidence="7">
    <location>
        <begin position="238"/>
        <end position="358"/>
    </location>
</feature>
<dbReference type="PANTHER" id="PTHR16557">
    <property type="entry name" value="ALKYLATED DNA REPAIR PROTEIN ALKB-RELATED"/>
    <property type="match status" value="1"/>
</dbReference>
<dbReference type="InterPro" id="IPR027450">
    <property type="entry name" value="AlkB-like"/>
</dbReference>
<dbReference type="PANTHER" id="PTHR16557:SF11">
    <property type="entry name" value="ALPHA-KETOGLUTARATE-DEPENDENT DIOXYGENASE ALKB"/>
    <property type="match status" value="1"/>
</dbReference>
<dbReference type="GeneID" id="100797068"/>
<evidence type="ECO:0000256" key="4">
    <source>
        <dbReference type="ARBA" id="ARBA00023002"/>
    </source>
</evidence>
<dbReference type="FunFam" id="2.60.120.590:FF:000020">
    <property type="entry name" value="Alpha-ketoglutarate-dependent dioxygenase alkB"/>
    <property type="match status" value="1"/>
</dbReference>
<dbReference type="InterPro" id="IPR037151">
    <property type="entry name" value="AlkB-like_sf"/>
</dbReference>
<dbReference type="RefSeq" id="XP_003538546.3">
    <property type="nucleotide sequence ID" value="XM_003538498.5"/>
</dbReference>
<comment type="cofactor">
    <cofactor evidence="6">
        <name>Fe(2+)</name>
        <dbReference type="ChEBI" id="CHEBI:29033"/>
    </cofactor>
    <text evidence="6">Binds 1 Fe(2+) ion per subunit.</text>
</comment>
<dbReference type="SMR" id="A0A0R0HM03"/>
<evidence type="ECO:0000256" key="6">
    <source>
        <dbReference type="PIRSR" id="PIRSR604574-2"/>
    </source>
</evidence>
<evidence type="ECO:0000313" key="10">
    <source>
        <dbReference type="Proteomes" id="UP000008827"/>
    </source>
</evidence>
<gene>
    <name evidence="9" type="primary">LOC100797068</name>
    <name evidence="8" type="ORF">GLYMA_11G250800</name>
</gene>
<dbReference type="Gramene" id="KRH31486">
    <property type="protein sequence ID" value="KRH31486"/>
    <property type="gene ID" value="GLYMA_11G250800"/>
</dbReference>
<evidence type="ECO:0000313" key="9">
    <source>
        <dbReference type="EnsemblPlants" id="KRH31486"/>
    </source>
</evidence>
<keyword evidence="4" id="KW-0560">Oxidoreductase</keyword>
<dbReference type="ExpressionAtlas" id="A0A0R0HM03">
    <property type="expression patterns" value="baseline and differential"/>
</dbReference>
<evidence type="ECO:0000256" key="5">
    <source>
        <dbReference type="ARBA" id="ARBA00023004"/>
    </source>
</evidence>
<dbReference type="KEGG" id="gmx:100797068"/>
<dbReference type="EMBL" id="CM000844">
    <property type="protein sequence ID" value="KRH31486.1"/>
    <property type="molecule type" value="Genomic_DNA"/>
</dbReference>
<protein>
    <recommendedName>
        <fullName evidence="7">Fe2OG dioxygenase domain-containing protein</fullName>
    </recommendedName>
</protein>
<dbReference type="GO" id="GO:0035513">
    <property type="term" value="P:oxidative RNA demethylation"/>
    <property type="evidence" value="ECO:0000318"/>
    <property type="project" value="GO_Central"/>
</dbReference>
<dbReference type="PaxDb" id="3847-GLYMA11G37040.2"/>
<dbReference type="Proteomes" id="UP000008827">
    <property type="component" value="Chromosome 11"/>
</dbReference>
<organism evidence="8">
    <name type="scientific">Glycine max</name>
    <name type="common">Soybean</name>
    <name type="synonym">Glycine hispida</name>
    <dbReference type="NCBI Taxonomy" id="3847"/>
    <lineage>
        <taxon>Eukaryota</taxon>
        <taxon>Viridiplantae</taxon>
        <taxon>Streptophyta</taxon>
        <taxon>Embryophyta</taxon>
        <taxon>Tracheophyta</taxon>
        <taxon>Spermatophyta</taxon>
        <taxon>Magnoliopsida</taxon>
        <taxon>eudicotyledons</taxon>
        <taxon>Gunneridae</taxon>
        <taxon>Pentapetalae</taxon>
        <taxon>rosids</taxon>
        <taxon>fabids</taxon>
        <taxon>Fabales</taxon>
        <taxon>Fabaceae</taxon>
        <taxon>Papilionoideae</taxon>
        <taxon>50 kb inversion clade</taxon>
        <taxon>NPAAA clade</taxon>
        <taxon>indigoferoid/millettioid clade</taxon>
        <taxon>Phaseoleae</taxon>
        <taxon>Glycine</taxon>
        <taxon>Glycine subgen. Soja</taxon>
    </lineage>
</organism>
<keyword evidence="2 6" id="KW-0479">Metal-binding</keyword>
<evidence type="ECO:0000256" key="3">
    <source>
        <dbReference type="ARBA" id="ARBA00022964"/>
    </source>
</evidence>
<proteinExistence type="inferred from homology"/>
<dbReference type="Gene3D" id="2.60.120.590">
    <property type="entry name" value="Alpha-ketoglutarate-dependent dioxygenase AlkB-like"/>
    <property type="match status" value="1"/>
</dbReference>
<evidence type="ECO:0000313" key="8">
    <source>
        <dbReference type="EMBL" id="KRH31486.1"/>
    </source>
</evidence>
<keyword evidence="5 6" id="KW-0408">Iron</keyword>
<dbReference type="OMA" id="WSTKSYD"/>
<dbReference type="GO" id="GO:0008198">
    <property type="term" value="F:ferrous iron binding"/>
    <property type="evidence" value="ECO:0000318"/>
    <property type="project" value="GO_Central"/>
</dbReference>
<dbReference type="InterPro" id="IPR005123">
    <property type="entry name" value="Oxoglu/Fe-dep_dioxygenase_dom"/>
</dbReference>
<dbReference type="GO" id="GO:0035515">
    <property type="term" value="F:oxidative RNA demethylase activity"/>
    <property type="evidence" value="ECO:0000318"/>
    <property type="project" value="GO_Central"/>
</dbReference>
<reference evidence="8" key="3">
    <citation type="submission" date="2018-07" db="EMBL/GenBank/DDBJ databases">
        <title>WGS assembly of Glycine max.</title>
        <authorList>
            <person name="Schmutz J."/>
            <person name="Cannon S."/>
            <person name="Schlueter J."/>
            <person name="Ma J."/>
            <person name="Mitros T."/>
            <person name="Nelson W."/>
            <person name="Hyten D."/>
            <person name="Song Q."/>
            <person name="Thelen J."/>
            <person name="Cheng J."/>
            <person name="Xu D."/>
            <person name="Hellsten U."/>
            <person name="May G."/>
            <person name="Yu Y."/>
            <person name="Sakurai T."/>
            <person name="Umezawa T."/>
            <person name="Bhattacharyya M."/>
            <person name="Sandhu D."/>
            <person name="Valliyodan B."/>
            <person name="Lindquist E."/>
            <person name="Peto M."/>
            <person name="Grant D."/>
            <person name="Shu S."/>
            <person name="Goodstein D."/>
            <person name="Barry K."/>
            <person name="Futrell-Griggs M."/>
            <person name="Abernathy B."/>
            <person name="Du J."/>
            <person name="Tian Z."/>
            <person name="Zhu L."/>
            <person name="Gill N."/>
            <person name="Joshi T."/>
            <person name="Libault M."/>
            <person name="Sethuraman A."/>
            <person name="Zhang X."/>
            <person name="Shinozaki K."/>
            <person name="Nguyen H."/>
            <person name="Wing R."/>
            <person name="Cregan P."/>
            <person name="Specht J."/>
            <person name="Grimwood J."/>
            <person name="Rokhsar D."/>
            <person name="Stacey G."/>
            <person name="Shoemaker R."/>
            <person name="Jackson S."/>
        </authorList>
    </citation>
    <scope>NUCLEOTIDE SEQUENCE</scope>
    <source>
        <tissue evidence="8">Callus</tissue>
    </source>
</reference>